<gene>
    <name evidence="2" type="ORF">E2493_05750</name>
</gene>
<dbReference type="RefSeq" id="WP_135084634.1">
    <property type="nucleotide sequence ID" value="NZ_SPDV01000008.1"/>
</dbReference>
<dbReference type="InterPro" id="IPR025737">
    <property type="entry name" value="FApF"/>
</dbReference>
<dbReference type="EMBL" id="SPDV01000008">
    <property type="protein sequence ID" value="TFI59341.1"/>
    <property type="molecule type" value="Genomic_DNA"/>
</dbReference>
<dbReference type="AlphaFoldDB" id="A0A4Y8ZTL0"/>
<sequence length="281" mass="29483">MIQPVRGPSGRLNLPSRLAGLLLLPILCCWTGSASAQARRDFCPDRPGLGTPACTIDRGHAAVEIGLADWTLDRGSGERTDTVVLGDMLVRYGLSDRIEAQIGWQALGLMRHRDAAGGVDRSTGVGDVRLALRANLLNPDGSGLSVALMPQLTMATGDQPLGDGDWSAALLLPLSYELGEGLQIAATGEIETAPDEAGSGHHLAYGGVLGLEAPLAQDLGAAIEIAARRDKEPGEHRTELLGGLSLAWSARESLQFDLGVNLGLNGNAPDLELYVGIAKRF</sequence>
<evidence type="ECO:0000313" key="2">
    <source>
        <dbReference type="EMBL" id="TFI59341.1"/>
    </source>
</evidence>
<evidence type="ECO:0000256" key="1">
    <source>
        <dbReference type="SAM" id="SignalP"/>
    </source>
</evidence>
<evidence type="ECO:0000313" key="3">
    <source>
        <dbReference type="Proteomes" id="UP000298213"/>
    </source>
</evidence>
<dbReference type="Proteomes" id="UP000298213">
    <property type="component" value="Unassembled WGS sequence"/>
</dbReference>
<comment type="caution">
    <text evidence="2">The sequence shown here is derived from an EMBL/GenBank/DDBJ whole genome shotgun (WGS) entry which is preliminary data.</text>
</comment>
<dbReference type="OrthoDB" id="189778at2"/>
<name>A0A4Y8ZTL0_9SPHN</name>
<accession>A0A4Y8ZTL0</accession>
<protein>
    <submittedName>
        <fullName evidence="2">Transporter</fullName>
    </submittedName>
</protein>
<keyword evidence="1" id="KW-0732">Signal</keyword>
<feature type="signal peptide" evidence="1">
    <location>
        <begin position="1"/>
        <end position="36"/>
    </location>
</feature>
<feature type="chain" id="PRO_5021393099" evidence="1">
    <location>
        <begin position="37"/>
        <end position="281"/>
    </location>
</feature>
<proteinExistence type="predicted"/>
<organism evidence="2 3">
    <name type="scientific">Sphingomonas parva</name>
    <dbReference type="NCBI Taxonomy" id="2555898"/>
    <lineage>
        <taxon>Bacteria</taxon>
        <taxon>Pseudomonadati</taxon>
        <taxon>Pseudomonadota</taxon>
        <taxon>Alphaproteobacteria</taxon>
        <taxon>Sphingomonadales</taxon>
        <taxon>Sphingomonadaceae</taxon>
        <taxon>Sphingomonas</taxon>
    </lineage>
</organism>
<keyword evidence="3" id="KW-1185">Reference proteome</keyword>
<dbReference type="Pfam" id="PF13557">
    <property type="entry name" value="Phenol_MetA_deg"/>
    <property type="match status" value="1"/>
</dbReference>
<reference evidence="2 3" key="1">
    <citation type="submission" date="2019-03" db="EMBL/GenBank/DDBJ databases">
        <title>Genome sequence of Sphingomonas sp. 17J27-24.</title>
        <authorList>
            <person name="Kim M."/>
            <person name="Maeng S."/>
            <person name="Sathiyaraj S."/>
        </authorList>
    </citation>
    <scope>NUCLEOTIDE SEQUENCE [LARGE SCALE GENOMIC DNA]</scope>
    <source>
        <strain evidence="2 3">17J27-24</strain>
    </source>
</reference>